<dbReference type="PANTHER" id="PTHR48073">
    <property type="entry name" value="O-SUCCINYLBENZOATE SYNTHASE-RELATED"/>
    <property type="match status" value="1"/>
</dbReference>
<feature type="domain" description="Mandelate racemase/muconate lactonizing enzyme C-terminal" evidence="2">
    <location>
        <begin position="134"/>
        <end position="232"/>
    </location>
</feature>
<dbReference type="InterPro" id="IPR029065">
    <property type="entry name" value="Enolase_C-like"/>
</dbReference>
<dbReference type="SMART" id="SM00922">
    <property type="entry name" value="MR_MLE"/>
    <property type="match status" value="1"/>
</dbReference>
<dbReference type="InterPro" id="IPR013342">
    <property type="entry name" value="Mandelate_racemase_C"/>
</dbReference>
<dbReference type="OrthoDB" id="9766759at2"/>
<accession>A0A2W7N4U3</accession>
<dbReference type="PANTHER" id="PTHR48073:SF2">
    <property type="entry name" value="O-SUCCINYLBENZOATE SYNTHASE"/>
    <property type="match status" value="1"/>
</dbReference>
<name>A0A2W7N4U3_9BACT</name>
<dbReference type="SFLD" id="SFLDS00001">
    <property type="entry name" value="Enolase"/>
    <property type="match status" value="1"/>
</dbReference>
<evidence type="ECO:0000259" key="2">
    <source>
        <dbReference type="SMART" id="SM00922"/>
    </source>
</evidence>
<dbReference type="SFLD" id="SFLDG00180">
    <property type="entry name" value="muconate_cycloisomerase"/>
    <property type="match status" value="1"/>
</dbReference>
<dbReference type="Pfam" id="PF13378">
    <property type="entry name" value="MR_MLE_C"/>
    <property type="match status" value="1"/>
</dbReference>
<dbReference type="SUPFAM" id="SSF51604">
    <property type="entry name" value="Enolase C-terminal domain-like"/>
    <property type="match status" value="1"/>
</dbReference>
<dbReference type="InterPro" id="IPR029017">
    <property type="entry name" value="Enolase-like_N"/>
</dbReference>
<dbReference type="GO" id="GO:0016854">
    <property type="term" value="F:racemase and epimerase activity"/>
    <property type="evidence" value="ECO:0007669"/>
    <property type="project" value="UniProtKB-ARBA"/>
</dbReference>
<dbReference type="GO" id="GO:0046872">
    <property type="term" value="F:metal ion binding"/>
    <property type="evidence" value="ECO:0007669"/>
    <property type="project" value="UniProtKB-KW"/>
</dbReference>
<reference evidence="3 4" key="1">
    <citation type="submission" date="2018-06" db="EMBL/GenBank/DDBJ databases">
        <title>Genomic Encyclopedia of Archaeal and Bacterial Type Strains, Phase II (KMG-II): from individual species to whole genera.</title>
        <authorList>
            <person name="Goeker M."/>
        </authorList>
    </citation>
    <scope>NUCLEOTIDE SEQUENCE [LARGE SCALE GENOMIC DNA]</scope>
    <source>
        <strain evidence="3 4">DSM 6779</strain>
    </source>
</reference>
<evidence type="ECO:0000256" key="1">
    <source>
        <dbReference type="ARBA" id="ARBA00022723"/>
    </source>
</evidence>
<dbReference type="Gene3D" id="3.30.390.10">
    <property type="entry name" value="Enolase-like, N-terminal domain"/>
    <property type="match status" value="1"/>
</dbReference>
<comment type="caution">
    <text evidence="3">The sequence shown here is derived from an EMBL/GenBank/DDBJ whole genome shotgun (WGS) entry which is preliminary data.</text>
</comment>
<evidence type="ECO:0000313" key="3">
    <source>
        <dbReference type="EMBL" id="PZX11874.1"/>
    </source>
</evidence>
<dbReference type="EMBL" id="QKZK01000035">
    <property type="protein sequence ID" value="PZX11874.1"/>
    <property type="molecule type" value="Genomic_DNA"/>
</dbReference>
<dbReference type="SUPFAM" id="SSF54826">
    <property type="entry name" value="Enolase N-terminal domain-like"/>
    <property type="match status" value="1"/>
</dbReference>
<dbReference type="Proteomes" id="UP000249239">
    <property type="component" value="Unassembled WGS sequence"/>
</dbReference>
<sequence>MKRYIAQYQPYQFQFVTPGGTSRGVMTTRPGWIIRLYEVDSPEVAGYGECCIIPGLSADDVDGLPAMLAQVVGNINDYLPDFHQRLAAWPSIRFAIETALLDLDRGGRRLLFPSAFTQGLDGIAINGLIWMGQPEYMLSQIAKKLEDGYRCLKMKIGAIGFDDEMAILRGIRQRYGVDDLEIRVDANGAFTPDEVWAKLDALHALQVHSIEQPIRAGQWELMANVCRNSPVPVVLDEELIGIHAPETMRSMLDAILPQYIILKPGLLGGFDISSQWITMAQARGIGWWVTSALEGNIGLNAIAQWTYTLHPAMPQGLGTGQVFSNNIPSPLYISNGRLYHDANGRWDLSPLSELPCK</sequence>
<dbReference type="InterPro" id="IPR036849">
    <property type="entry name" value="Enolase-like_C_sf"/>
</dbReference>
<dbReference type="AlphaFoldDB" id="A0A2W7N4U3"/>
<keyword evidence="1" id="KW-0479">Metal-binding</keyword>
<proteinExistence type="predicted"/>
<keyword evidence="4" id="KW-1185">Reference proteome</keyword>
<dbReference type="Gene3D" id="3.20.20.120">
    <property type="entry name" value="Enolase-like C-terminal domain"/>
    <property type="match status" value="1"/>
</dbReference>
<evidence type="ECO:0000313" key="4">
    <source>
        <dbReference type="Proteomes" id="UP000249239"/>
    </source>
</evidence>
<dbReference type="CDD" id="cd03320">
    <property type="entry name" value="OSBS"/>
    <property type="match status" value="1"/>
</dbReference>
<dbReference type="SFLD" id="SFLDF00009">
    <property type="entry name" value="o-succinylbenzoate_synthase"/>
    <property type="match status" value="1"/>
</dbReference>
<gene>
    <name evidence="3" type="ORF">LX69_03020</name>
</gene>
<dbReference type="RefSeq" id="WP_111446833.1">
    <property type="nucleotide sequence ID" value="NZ_QKZK01000035.1"/>
</dbReference>
<protein>
    <submittedName>
        <fullName evidence="3">O-succinylbenzoate synthase</fullName>
    </submittedName>
</protein>
<organism evidence="3 4">
    <name type="scientific">Breznakibacter xylanolyticus</name>
    <dbReference type="NCBI Taxonomy" id="990"/>
    <lineage>
        <taxon>Bacteria</taxon>
        <taxon>Pseudomonadati</taxon>
        <taxon>Bacteroidota</taxon>
        <taxon>Bacteroidia</taxon>
        <taxon>Marinilabiliales</taxon>
        <taxon>Marinilabiliaceae</taxon>
        <taxon>Breznakibacter</taxon>
    </lineage>
</organism>